<organism evidence="1 2">
    <name type="scientific">Vibrio vulnificus (strain YJ016)</name>
    <dbReference type="NCBI Taxonomy" id="196600"/>
    <lineage>
        <taxon>Bacteria</taxon>
        <taxon>Pseudomonadati</taxon>
        <taxon>Pseudomonadota</taxon>
        <taxon>Gammaproteobacteria</taxon>
        <taxon>Vibrionales</taxon>
        <taxon>Vibrionaceae</taxon>
        <taxon>Vibrio</taxon>
    </lineage>
</organism>
<sequence>MELIMSNQTPAITNKKNKWLSDQVDCEFPTKESIDGLQLYRASAEQRITEPFSIAVTECEEMEHYLVDFHRLTIMFALLQSKRWPDESEQSLIVEFLTQIILSPEHDLYVSFSHGEPVGAAMVTRLESELLVSDIVYKQAFDKERVAGYLSCLLEKVTKEMSAVEKILIEI</sequence>
<evidence type="ECO:0000313" key="1">
    <source>
        <dbReference type="EMBL" id="BAC96751.1"/>
    </source>
</evidence>
<name>Q7MEE5_VIBVY</name>
<evidence type="ECO:0008006" key="3">
    <source>
        <dbReference type="Google" id="ProtNLM"/>
    </source>
</evidence>
<accession>Q7MEE5</accession>
<dbReference type="EMBL" id="BA000038">
    <property type="protein sequence ID" value="BAC96751.1"/>
    <property type="molecule type" value="Genomic_DNA"/>
</dbReference>
<gene>
    <name evidence="1" type="ordered locus">VVA0725</name>
</gene>
<dbReference type="KEGG" id="vvy:VVA0725"/>
<reference evidence="1 2" key="1">
    <citation type="journal article" date="2003" name="Genome Res.">
        <title>Comparative genome analysis of Vibrio vulnificus, a marine pathogen.</title>
        <authorList>
            <person name="Chen C.Y."/>
            <person name="Wu K.M."/>
            <person name="Chang Y.C."/>
            <person name="Chang C.H."/>
            <person name="Tsai H.C."/>
            <person name="Liao T.L."/>
            <person name="Liu Y.M."/>
            <person name="Chen H.J."/>
            <person name="Shen A.B."/>
            <person name="Li J.C."/>
            <person name="Su T.L."/>
            <person name="Shao C.P."/>
            <person name="Lee C.T."/>
            <person name="Hor L.I."/>
            <person name="Tsai S.F."/>
        </authorList>
    </citation>
    <scope>NUCLEOTIDE SEQUENCE [LARGE SCALE GENOMIC DNA]</scope>
    <source>
        <strain evidence="1 2">YJ016</strain>
    </source>
</reference>
<protein>
    <recommendedName>
        <fullName evidence="3">Flavodoxin</fullName>
    </recommendedName>
</protein>
<dbReference type="Proteomes" id="UP000002675">
    <property type="component" value="Chromosome II"/>
</dbReference>
<proteinExistence type="predicted"/>
<dbReference type="eggNOG" id="ENOG5031PJR">
    <property type="taxonomic scope" value="Bacteria"/>
</dbReference>
<evidence type="ECO:0000313" key="2">
    <source>
        <dbReference type="Proteomes" id="UP000002675"/>
    </source>
</evidence>
<dbReference type="AlphaFoldDB" id="Q7MEE5"/>
<dbReference type="HOGENOM" id="CLU_131580_0_0_6"/>
<dbReference type="STRING" id="672.VV93_v1c37210"/>